<proteinExistence type="predicted"/>
<dbReference type="Proteomes" id="UP001499884">
    <property type="component" value="Unassembled WGS sequence"/>
</dbReference>
<reference evidence="2" key="1">
    <citation type="journal article" date="2019" name="Int. J. Syst. Evol. Microbiol.">
        <title>The Global Catalogue of Microorganisms (GCM) 10K type strain sequencing project: providing services to taxonomists for standard genome sequencing and annotation.</title>
        <authorList>
            <consortium name="The Broad Institute Genomics Platform"/>
            <consortium name="The Broad Institute Genome Sequencing Center for Infectious Disease"/>
            <person name="Wu L."/>
            <person name="Ma J."/>
        </authorList>
    </citation>
    <scope>NUCLEOTIDE SEQUENCE [LARGE SCALE GENOMIC DNA]</scope>
    <source>
        <strain evidence="2">JCM 30846</strain>
    </source>
</reference>
<dbReference type="EMBL" id="BAABEP010000025">
    <property type="protein sequence ID" value="GAA3736545.1"/>
    <property type="molecule type" value="Genomic_DNA"/>
</dbReference>
<accession>A0ABP7FCN5</accession>
<keyword evidence="2" id="KW-1185">Reference proteome</keyword>
<comment type="caution">
    <text evidence="1">The sequence shown here is derived from an EMBL/GenBank/DDBJ whole genome shotgun (WGS) entry which is preliminary data.</text>
</comment>
<dbReference type="RefSeq" id="WP_345648410.1">
    <property type="nucleotide sequence ID" value="NZ_BAABEP010000025.1"/>
</dbReference>
<sequence length="76" mass="8392">MKRFKRQGQLRRYTAVAGVYRGVTPTPRGGAEFAARLGVRPRMVPGGHLALLDHPEDIATALLELVRAGRDRKQSP</sequence>
<evidence type="ECO:0000313" key="1">
    <source>
        <dbReference type="EMBL" id="GAA3736545.1"/>
    </source>
</evidence>
<name>A0ABP7FCN5_9ACTN</name>
<gene>
    <name evidence="1" type="ORF">GCM10023082_37090</name>
</gene>
<evidence type="ECO:0008006" key="3">
    <source>
        <dbReference type="Google" id="ProtNLM"/>
    </source>
</evidence>
<dbReference type="Gene3D" id="3.40.50.1820">
    <property type="entry name" value="alpha/beta hydrolase"/>
    <property type="match status" value="1"/>
</dbReference>
<evidence type="ECO:0000313" key="2">
    <source>
        <dbReference type="Proteomes" id="UP001499884"/>
    </source>
</evidence>
<dbReference type="InterPro" id="IPR029058">
    <property type="entry name" value="AB_hydrolase_fold"/>
</dbReference>
<organism evidence="1 2">
    <name type="scientific">Streptomyces tremellae</name>
    <dbReference type="NCBI Taxonomy" id="1124239"/>
    <lineage>
        <taxon>Bacteria</taxon>
        <taxon>Bacillati</taxon>
        <taxon>Actinomycetota</taxon>
        <taxon>Actinomycetes</taxon>
        <taxon>Kitasatosporales</taxon>
        <taxon>Streptomycetaceae</taxon>
        <taxon>Streptomyces</taxon>
    </lineage>
</organism>
<protein>
    <recommendedName>
        <fullName evidence="3">AB hydrolase-1 domain-containing protein</fullName>
    </recommendedName>
</protein>